<feature type="transmembrane region" description="Helical" evidence="1">
    <location>
        <begin position="81"/>
        <end position="101"/>
    </location>
</feature>
<gene>
    <name evidence="2" type="ORF">ALNOE001_15530</name>
</gene>
<name>A0A366M956_9EURY</name>
<protein>
    <submittedName>
        <fullName evidence="2">Uncharacterized protein</fullName>
    </submittedName>
</protein>
<reference evidence="2 3" key="1">
    <citation type="submission" date="2018-06" db="EMBL/GenBank/DDBJ databases">
        <title>Genomic insight into two independent archaeal endosymbiosis events.</title>
        <authorList>
            <person name="Lind A.E."/>
            <person name="Lewis W.H."/>
            <person name="Spang A."/>
            <person name="Guy L."/>
            <person name="Embley M.T."/>
            <person name="Ettema T.J.G."/>
        </authorList>
    </citation>
    <scope>NUCLEOTIDE SEQUENCE [LARGE SCALE GENOMIC DNA]</scope>
    <source>
        <strain evidence="2">NOE</strain>
    </source>
</reference>
<keyword evidence="1" id="KW-0812">Transmembrane</keyword>
<feature type="transmembrane region" description="Helical" evidence="1">
    <location>
        <begin position="48"/>
        <end position="69"/>
    </location>
</feature>
<proteinExistence type="predicted"/>
<organism evidence="2 3">
    <name type="scientific">Candidatus Methanobinarius endosymbioticus</name>
    <dbReference type="NCBI Taxonomy" id="2006182"/>
    <lineage>
        <taxon>Archaea</taxon>
        <taxon>Methanobacteriati</taxon>
        <taxon>Methanobacteriota</taxon>
        <taxon>Methanomada group</taxon>
        <taxon>Methanobacteria</taxon>
        <taxon>Methanobacteriales</taxon>
        <taxon>Methanobacteriaceae</taxon>
        <taxon>Candidatus Methanobinarius</taxon>
    </lineage>
</organism>
<keyword evidence="1" id="KW-1133">Transmembrane helix</keyword>
<accession>A0A366M956</accession>
<evidence type="ECO:0000313" key="3">
    <source>
        <dbReference type="Proteomes" id="UP000253099"/>
    </source>
</evidence>
<dbReference type="EMBL" id="NIZT01000045">
    <property type="protein sequence ID" value="RBQ22758.1"/>
    <property type="molecule type" value="Genomic_DNA"/>
</dbReference>
<dbReference type="Proteomes" id="UP000253099">
    <property type="component" value="Unassembled WGS sequence"/>
</dbReference>
<keyword evidence="3" id="KW-1185">Reference proteome</keyword>
<feature type="transmembrane region" description="Helical" evidence="1">
    <location>
        <begin position="113"/>
        <end position="133"/>
    </location>
</feature>
<sequence length="134" mass="14539">MIAVANPTIVVINAMYIPFASAPVSELIPNDLNVIQIPITVPMSPKNGASSIMVFSVLSPLVILLNSTMKICSIPSSTSVLFLYPIFKASDMILETGFLYWLIDFKASIDPPLFIAVVTVPIIFVVSDLLILLK</sequence>
<evidence type="ECO:0000313" key="2">
    <source>
        <dbReference type="EMBL" id="RBQ22758.1"/>
    </source>
</evidence>
<dbReference type="AlphaFoldDB" id="A0A366M956"/>
<comment type="caution">
    <text evidence="2">The sequence shown here is derived from an EMBL/GenBank/DDBJ whole genome shotgun (WGS) entry which is preliminary data.</text>
</comment>
<evidence type="ECO:0000256" key="1">
    <source>
        <dbReference type="SAM" id="Phobius"/>
    </source>
</evidence>
<keyword evidence="1" id="KW-0472">Membrane</keyword>